<name>A0A4U1JFG2_9BACT</name>
<evidence type="ECO:0000256" key="1">
    <source>
        <dbReference type="SAM" id="Coils"/>
    </source>
</evidence>
<organism evidence="2 3">
    <name type="scientific">Polyangium fumosum</name>
    <dbReference type="NCBI Taxonomy" id="889272"/>
    <lineage>
        <taxon>Bacteria</taxon>
        <taxon>Pseudomonadati</taxon>
        <taxon>Myxococcota</taxon>
        <taxon>Polyangia</taxon>
        <taxon>Polyangiales</taxon>
        <taxon>Polyangiaceae</taxon>
        <taxon>Polyangium</taxon>
    </lineage>
</organism>
<comment type="caution">
    <text evidence="2">The sequence shown here is derived from an EMBL/GenBank/DDBJ whole genome shotgun (WGS) entry which is preliminary data.</text>
</comment>
<sequence length="123" mass="14545">MTPPRAFAVDPEDPRAPPEEVWNALSAEERRRVVDMLPAARPQDREKAERALAEARRLVDEERMRADELRMRADELRMRADELRMRADELRMRAEEERKRADEAEQRAAALQAELDRLRRGER</sequence>
<dbReference type="EMBL" id="SSMQ01000008">
    <property type="protein sequence ID" value="TKD09996.1"/>
    <property type="molecule type" value="Genomic_DNA"/>
</dbReference>
<dbReference type="AlphaFoldDB" id="A0A4U1JFG2"/>
<keyword evidence="3" id="KW-1185">Reference proteome</keyword>
<reference evidence="2 3" key="1">
    <citation type="submission" date="2019-04" db="EMBL/GenBank/DDBJ databases">
        <authorList>
            <person name="Li Y."/>
            <person name="Wang J."/>
        </authorList>
    </citation>
    <scope>NUCLEOTIDE SEQUENCE [LARGE SCALE GENOMIC DNA]</scope>
    <source>
        <strain evidence="2 3">DSM 14668</strain>
    </source>
</reference>
<evidence type="ECO:0000313" key="2">
    <source>
        <dbReference type="EMBL" id="TKD09996.1"/>
    </source>
</evidence>
<evidence type="ECO:0000313" key="3">
    <source>
        <dbReference type="Proteomes" id="UP000309215"/>
    </source>
</evidence>
<proteinExistence type="predicted"/>
<feature type="coiled-coil region" evidence="1">
    <location>
        <begin position="45"/>
        <end position="121"/>
    </location>
</feature>
<protein>
    <submittedName>
        <fullName evidence="2">Uncharacterized protein</fullName>
    </submittedName>
</protein>
<keyword evidence="1" id="KW-0175">Coiled coil</keyword>
<dbReference type="Proteomes" id="UP000309215">
    <property type="component" value="Unassembled WGS sequence"/>
</dbReference>
<accession>A0A4U1JFG2</accession>
<dbReference type="RefSeq" id="WP_136928795.1">
    <property type="nucleotide sequence ID" value="NZ_SSMQ01000008.1"/>
</dbReference>
<gene>
    <name evidence="2" type="ORF">E8A74_10340</name>
</gene>